<dbReference type="PANTHER" id="PTHR33392:SF6">
    <property type="entry name" value="POLYISOPRENYL-TEICHOIC ACID--PEPTIDOGLYCAN TEICHOIC ACID TRANSFERASE TAGU"/>
    <property type="match status" value="1"/>
</dbReference>
<gene>
    <name evidence="5" type="ORF">QE412_000178</name>
</gene>
<dbReference type="RefSeq" id="WP_307478973.1">
    <property type="nucleotide sequence ID" value="NZ_JAUTBF010000001.1"/>
</dbReference>
<protein>
    <submittedName>
        <fullName evidence="5">LCP family protein required for cell wall assembly</fullName>
    </submittedName>
</protein>
<evidence type="ECO:0000256" key="1">
    <source>
        <dbReference type="ARBA" id="ARBA00006068"/>
    </source>
</evidence>
<sequence>MQSTPPTRRSRVRPAPPRRRWIRTTILATAVIVVLALAAGGVYAWSLSQRLQDAAVPLSDAPSQPPSLSAYDEPFSLLVVGTDECDDQVKDAFGERCSDPGAEGSRNDVNLLAHVSTNPRRVTVVSFPRDLQIPLPECTREDGSTASALWKAPINTAYEHGGLTCVADTVSDLSGQPVPFAAKVSFGNVVNITDAIGGVEVCIGGDGIDDPDAGISWEPGPRVVKGYDALAFLRTRKGIGDGSDLARIGNQQQYLSRLLNKLRSDEVLSNPATLIGLANTAVDNITPSESLADPLRLAQLGYTLKDVPLDDVTFVQFPVIDDPDDTDRVIPDEAAAAVLWDALARNAPLALTGEAGANGGVEIDPSQPLPTPVETTPAPDATADTSAPGVVELPANVSGSKADQATCAVGNG</sequence>
<dbReference type="EMBL" id="JAUTBF010000001">
    <property type="protein sequence ID" value="MDQ1121605.1"/>
    <property type="molecule type" value="Genomic_DNA"/>
</dbReference>
<evidence type="ECO:0000313" key="6">
    <source>
        <dbReference type="Proteomes" id="UP001226691"/>
    </source>
</evidence>
<evidence type="ECO:0000256" key="2">
    <source>
        <dbReference type="SAM" id="MobiDB-lite"/>
    </source>
</evidence>
<reference evidence="5 6" key="1">
    <citation type="submission" date="2023-07" db="EMBL/GenBank/DDBJ databases">
        <title>Functional and genomic diversity of the sorghum phyllosphere microbiome.</title>
        <authorList>
            <person name="Shade A."/>
        </authorList>
    </citation>
    <scope>NUCLEOTIDE SEQUENCE [LARGE SCALE GENOMIC DNA]</scope>
    <source>
        <strain evidence="5 6">SORGH_AS_1207</strain>
    </source>
</reference>
<keyword evidence="3" id="KW-0472">Membrane</keyword>
<dbReference type="Proteomes" id="UP001226691">
    <property type="component" value="Unassembled WGS sequence"/>
</dbReference>
<dbReference type="InterPro" id="IPR004474">
    <property type="entry name" value="LytR_CpsA_psr"/>
</dbReference>
<evidence type="ECO:0000256" key="3">
    <source>
        <dbReference type="SAM" id="Phobius"/>
    </source>
</evidence>
<dbReference type="PANTHER" id="PTHR33392">
    <property type="entry name" value="POLYISOPRENYL-TEICHOIC ACID--PEPTIDOGLYCAN TEICHOIC ACID TRANSFERASE TAGU"/>
    <property type="match status" value="1"/>
</dbReference>
<dbReference type="NCBIfam" id="TIGR00350">
    <property type="entry name" value="lytR_cpsA_psr"/>
    <property type="match status" value="1"/>
</dbReference>
<dbReference type="InterPro" id="IPR050922">
    <property type="entry name" value="LytR/CpsA/Psr_CW_biosynth"/>
</dbReference>
<feature type="domain" description="Cell envelope-related transcriptional attenuator" evidence="4">
    <location>
        <begin position="106"/>
        <end position="263"/>
    </location>
</feature>
<name>A0ABU0TQ90_MICTR</name>
<comment type="caution">
    <text evidence="5">The sequence shown here is derived from an EMBL/GenBank/DDBJ whole genome shotgun (WGS) entry which is preliminary data.</text>
</comment>
<feature type="compositionally biased region" description="Low complexity" evidence="2">
    <location>
        <begin position="372"/>
        <end position="388"/>
    </location>
</feature>
<feature type="region of interest" description="Disordered" evidence="2">
    <location>
        <begin position="356"/>
        <end position="412"/>
    </location>
</feature>
<evidence type="ECO:0000259" key="4">
    <source>
        <dbReference type="Pfam" id="PF03816"/>
    </source>
</evidence>
<comment type="similarity">
    <text evidence="1">Belongs to the LytR/CpsA/Psr (LCP) family.</text>
</comment>
<dbReference type="Gene3D" id="3.40.630.190">
    <property type="entry name" value="LCP protein"/>
    <property type="match status" value="1"/>
</dbReference>
<accession>A0ABU0TQ90</accession>
<evidence type="ECO:0000313" key="5">
    <source>
        <dbReference type="EMBL" id="MDQ1121605.1"/>
    </source>
</evidence>
<dbReference type="Pfam" id="PF03816">
    <property type="entry name" value="LytR_cpsA_psr"/>
    <property type="match status" value="1"/>
</dbReference>
<keyword evidence="3" id="KW-1133">Transmembrane helix</keyword>
<keyword evidence="6" id="KW-1185">Reference proteome</keyword>
<proteinExistence type="inferred from homology"/>
<organism evidence="5 6">
    <name type="scientific">Microbacterium trichothecenolyticum</name>
    <name type="common">Aureobacterium trichothecenolyticum</name>
    <dbReference type="NCBI Taxonomy" id="69370"/>
    <lineage>
        <taxon>Bacteria</taxon>
        <taxon>Bacillati</taxon>
        <taxon>Actinomycetota</taxon>
        <taxon>Actinomycetes</taxon>
        <taxon>Micrococcales</taxon>
        <taxon>Microbacteriaceae</taxon>
        <taxon>Microbacterium</taxon>
    </lineage>
</organism>
<feature type="transmembrane region" description="Helical" evidence="3">
    <location>
        <begin position="21"/>
        <end position="45"/>
    </location>
</feature>
<keyword evidence="3" id="KW-0812">Transmembrane</keyword>